<name>A0A540W5N9_9ACTN</name>
<comment type="caution">
    <text evidence="4">The sequence shown here is derived from an EMBL/GenBank/DDBJ whole genome shotgun (WGS) entry which is preliminary data.</text>
</comment>
<dbReference type="InterPro" id="IPR051164">
    <property type="entry name" value="NmrA-like_oxidored"/>
</dbReference>
<evidence type="ECO:0000313" key="5">
    <source>
        <dbReference type="Proteomes" id="UP000319103"/>
    </source>
</evidence>
<evidence type="ECO:0000256" key="1">
    <source>
        <dbReference type="ARBA" id="ARBA00006328"/>
    </source>
</evidence>
<sequence length="289" mass="30985">MSDKKPVILVTGATGGQGGAVARRLLDTSWAVRALVRDPDSPRAGELVALGAELATGDLDDPGSLRAAAQGAHGVFSVQPAVLTDPDPDREVQQGRNVADAARAAGVAHLVYSSVGGAERLSGVPHFETKAAIEAHLDTLGVPATVLRPVFFMENWRYLLPQPEHGERTAALALDADTPLQMIALADIGRIAADAFAHPAEFIGRRLEIAGDELTPRQIADVFTAADGIPTRFTRQPTDELRSQAPDLATMFDWLNEHGYRADLTALRERYPELLTLEAWLRPAAVLAR</sequence>
<dbReference type="EMBL" id="VIGB01000003">
    <property type="protein sequence ID" value="TQF04332.1"/>
    <property type="molecule type" value="Genomic_DNA"/>
</dbReference>
<dbReference type="Proteomes" id="UP000319103">
    <property type="component" value="Unassembled WGS sequence"/>
</dbReference>
<protein>
    <submittedName>
        <fullName evidence="4">NmrA/HSCARG family protein</fullName>
    </submittedName>
</protein>
<dbReference type="PANTHER" id="PTHR42748">
    <property type="entry name" value="NITROGEN METABOLITE REPRESSION PROTEIN NMRA FAMILY MEMBER"/>
    <property type="match status" value="1"/>
</dbReference>
<gene>
    <name evidence="4" type="ORF">E6W39_21520</name>
</gene>
<organism evidence="4 5">
    <name type="scientific">Kitasatospora acidiphila</name>
    <dbReference type="NCBI Taxonomy" id="2567942"/>
    <lineage>
        <taxon>Bacteria</taxon>
        <taxon>Bacillati</taxon>
        <taxon>Actinomycetota</taxon>
        <taxon>Actinomycetes</taxon>
        <taxon>Kitasatosporales</taxon>
        <taxon>Streptomycetaceae</taxon>
        <taxon>Kitasatospora</taxon>
    </lineage>
</organism>
<evidence type="ECO:0000313" key="4">
    <source>
        <dbReference type="EMBL" id="TQF04332.1"/>
    </source>
</evidence>
<proteinExistence type="inferred from homology"/>
<evidence type="ECO:0000256" key="2">
    <source>
        <dbReference type="ARBA" id="ARBA00022857"/>
    </source>
</evidence>
<dbReference type="Gene3D" id="3.40.50.720">
    <property type="entry name" value="NAD(P)-binding Rossmann-like Domain"/>
    <property type="match status" value="1"/>
</dbReference>
<feature type="domain" description="NmrA-like" evidence="3">
    <location>
        <begin position="5"/>
        <end position="265"/>
    </location>
</feature>
<dbReference type="InterPro" id="IPR008030">
    <property type="entry name" value="NmrA-like"/>
</dbReference>
<dbReference type="OrthoDB" id="3866253at2"/>
<dbReference type="RefSeq" id="WP_141634909.1">
    <property type="nucleotide sequence ID" value="NZ_VIGB01000003.1"/>
</dbReference>
<keyword evidence="2" id="KW-0521">NADP</keyword>
<comment type="similarity">
    <text evidence="1">Belongs to the NmrA-type oxidoreductase family.</text>
</comment>
<dbReference type="Pfam" id="PF05368">
    <property type="entry name" value="NmrA"/>
    <property type="match status" value="1"/>
</dbReference>
<dbReference type="AlphaFoldDB" id="A0A540W5N9"/>
<dbReference type="InterPro" id="IPR036291">
    <property type="entry name" value="NAD(P)-bd_dom_sf"/>
</dbReference>
<dbReference type="Gene3D" id="3.90.25.10">
    <property type="entry name" value="UDP-galactose 4-epimerase, domain 1"/>
    <property type="match status" value="1"/>
</dbReference>
<evidence type="ECO:0000259" key="3">
    <source>
        <dbReference type="Pfam" id="PF05368"/>
    </source>
</evidence>
<dbReference type="CDD" id="cd05251">
    <property type="entry name" value="NmrA_like_SDR_a"/>
    <property type="match status" value="1"/>
</dbReference>
<keyword evidence="5" id="KW-1185">Reference proteome</keyword>
<dbReference type="SUPFAM" id="SSF51735">
    <property type="entry name" value="NAD(P)-binding Rossmann-fold domains"/>
    <property type="match status" value="1"/>
</dbReference>
<accession>A0A540W5N9</accession>
<dbReference type="PANTHER" id="PTHR42748:SF7">
    <property type="entry name" value="NMRA LIKE REDOX SENSOR 1-RELATED"/>
    <property type="match status" value="1"/>
</dbReference>
<reference evidence="4 5" key="1">
    <citation type="submission" date="2019-06" db="EMBL/GenBank/DDBJ databases">
        <title>Description of Kitasatospora acidophila sp. nov. isolated from pine grove soil, and reclassification of Streptomyces novaecaesareae to Kitasatospora novaeceasareae comb. nov.</title>
        <authorList>
            <person name="Kim M.J."/>
        </authorList>
    </citation>
    <scope>NUCLEOTIDE SEQUENCE [LARGE SCALE GENOMIC DNA]</scope>
    <source>
        <strain evidence="4 5">MMS16-CNU292</strain>
    </source>
</reference>